<dbReference type="EMBL" id="JAGFNK010000089">
    <property type="protein sequence ID" value="KAI9508498.1"/>
    <property type="molecule type" value="Genomic_DNA"/>
</dbReference>
<accession>A0ACC0UA68</accession>
<proteinExistence type="predicted"/>
<sequence length="290" mass="32449">MLLSCEKRFQRAQIGPFFFEQATTATLPSSTQWPPFPFMWGFPQFLTAQNDDPWTAMWRRCRHRDDGSFAKVRTPTSISCFANIVNISRLGAKIFPRQQAERRPCAFLFGSSPFPKHYDDSERGLHGCVGFSLFPLPSPALPASPTVPPPPSIITSVSFAIAALASVSPTVISVSSAPSAATVASVVPASRLSVSGPCLRLHRLTRHRRALSRRLRSVRLRRRTSSVSRHNRAPSPANRLRCPHRSIPAVCRRPRVAHCRLPSRHRTLRCRPLLRPSPPPPPRSHQQPQR</sequence>
<organism evidence="1 2">
    <name type="scientific">Russula earlei</name>
    <dbReference type="NCBI Taxonomy" id="71964"/>
    <lineage>
        <taxon>Eukaryota</taxon>
        <taxon>Fungi</taxon>
        <taxon>Dikarya</taxon>
        <taxon>Basidiomycota</taxon>
        <taxon>Agaricomycotina</taxon>
        <taxon>Agaricomycetes</taxon>
        <taxon>Russulales</taxon>
        <taxon>Russulaceae</taxon>
        <taxon>Russula</taxon>
    </lineage>
</organism>
<evidence type="ECO:0000313" key="1">
    <source>
        <dbReference type="EMBL" id="KAI9508498.1"/>
    </source>
</evidence>
<comment type="caution">
    <text evidence="1">The sequence shown here is derived from an EMBL/GenBank/DDBJ whole genome shotgun (WGS) entry which is preliminary data.</text>
</comment>
<name>A0ACC0UA68_9AGAM</name>
<protein>
    <submittedName>
        <fullName evidence="1">Uncharacterized protein</fullName>
    </submittedName>
</protein>
<gene>
    <name evidence="1" type="ORF">F5148DRAFT_894395</name>
</gene>
<reference evidence="1" key="1">
    <citation type="submission" date="2021-03" db="EMBL/GenBank/DDBJ databases">
        <title>Evolutionary priming and transition to the ectomycorrhizal habit in an iconic lineage of mushroom-forming fungi: is preadaptation a requirement?</title>
        <authorList>
            <consortium name="DOE Joint Genome Institute"/>
            <person name="Looney B.P."/>
            <person name="Miyauchi S."/>
            <person name="Morin E."/>
            <person name="Drula E."/>
            <person name="Courty P.E."/>
            <person name="Chicoki N."/>
            <person name="Fauchery L."/>
            <person name="Kohler A."/>
            <person name="Kuo A."/>
            <person name="LaButti K."/>
            <person name="Pangilinan J."/>
            <person name="Lipzen A."/>
            <person name="Riley R."/>
            <person name="Andreopoulos W."/>
            <person name="He G."/>
            <person name="Johnson J."/>
            <person name="Barry K.W."/>
            <person name="Grigoriev I.V."/>
            <person name="Nagy L."/>
            <person name="Hibbett D."/>
            <person name="Henrissat B."/>
            <person name="Matheny P.B."/>
            <person name="Labbe J."/>
            <person name="Martin A.F."/>
        </authorList>
    </citation>
    <scope>NUCLEOTIDE SEQUENCE</scope>
    <source>
        <strain evidence="1">BPL698</strain>
    </source>
</reference>
<keyword evidence="2" id="KW-1185">Reference proteome</keyword>
<dbReference type="Proteomes" id="UP001207468">
    <property type="component" value="Unassembled WGS sequence"/>
</dbReference>
<evidence type="ECO:0000313" key="2">
    <source>
        <dbReference type="Proteomes" id="UP001207468"/>
    </source>
</evidence>